<protein>
    <submittedName>
        <fullName evidence="1">Putative repeat protein (TIGR04042 family)</fullName>
    </submittedName>
</protein>
<reference evidence="1 2" key="1">
    <citation type="submission" date="2020-08" db="EMBL/GenBank/DDBJ databases">
        <title>Genomic Encyclopedia of Type Strains, Phase III (KMG-III): the genomes of soil and plant-associated and newly described type strains.</title>
        <authorList>
            <person name="Whitman W."/>
        </authorList>
    </citation>
    <scope>NUCLEOTIDE SEQUENCE [LARGE SCALE GENOMIC DNA]</scope>
    <source>
        <strain evidence="1 2">CECT 8577</strain>
    </source>
</reference>
<comment type="caution">
    <text evidence="1">The sequence shown here is derived from an EMBL/GenBank/DDBJ whole genome shotgun (WGS) entry which is preliminary data.</text>
</comment>
<dbReference type="InterPro" id="IPR023846">
    <property type="entry name" value="CHP04042_MSMEG0570"/>
</dbReference>
<organism evidence="1 2">
    <name type="scientific">Prauserella isguenensis</name>
    <dbReference type="NCBI Taxonomy" id="1470180"/>
    <lineage>
        <taxon>Bacteria</taxon>
        <taxon>Bacillati</taxon>
        <taxon>Actinomycetota</taxon>
        <taxon>Actinomycetes</taxon>
        <taxon>Pseudonocardiales</taxon>
        <taxon>Pseudonocardiaceae</taxon>
        <taxon>Prauserella</taxon>
    </lineage>
</organism>
<dbReference type="Proteomes" id="UP000550714">
    <property type="component" value="Unassembled WGS sequence"/>
</dbReference>
<dbReference type="AlphaFoldDB" id="A0A839S1V9"/>
<gene>
    <name evidence="1" type="ORF">FHS23_002807</name>
</gene>
<dbReference type="EMBL" id="JACHWU010000003">
    <property type="protein sequence ID" value="MBB3051778.1"/>
    <property type="molecule type" value="Genomic_DNA"/>
</dbReference>
<keyword evidence="2" id="KW-1185">Reference proteome</keyword>
<evidence type="ECO:0000313" key="2">
    <source>
        <dbReference type="Proteomes" id="UP000550714"/>
    </source>
</evidence>
<accession>A0A839S1V9</accession>
<name>A0A839S1V9_9PSEU</name>
<dbReference type="RefSeq" id="WP_183654557.1">
    <property type="nucleotide sequence ID" value="NZ_JACHWU010000003.1"/>
</dbReference>
<sequence length="93" mass="10344">MPEVYFHVRWPDGVSRRFYSPSTVIEEHLRTGGRYRIGDFLERTRAALVVASERVAAVHGFPCGRAAATVVALDDLATDLPADAAVLVERFDR</sequence>
<proteinExistence type="predicted"/>
<evidence type="ECO:0000313" key="1">
    <source>
        <dbReference type="EMBL" id="MBB3051778.1"/>
    </source>
</evidence>
<dbReference type="NCBIfam" id="TIGR04042">
    <property type="entry name" value="MSMEG_0570_fam"/>
    <property type="match status" value="1"/>
</dbReference>